<dbReference type="InterPro" id="IPR053905">
    <property type="entry name" value="EF-G-like_DII"/>
</dbReference>
<evidence type="ECO:0000256" key="8">
    <source>
        <dbReference type="HAMAP-Rule" id="MF_00100"/>
    </source>
</evidence>
<dbReference type="FunFam" id="3.40.50.300:FF:000019">
    <property type="entry name" value="Translation initiation factor IF-2"/>
    <property type="match status" value="1"/>
</dbReference>
<dbReference type="PANTHER" id="PTHR43381:SF5">
    <property type="entry name" value="TR-TYPE G DOMAIN-CONTAINING PROTEIN"/>
    <property type="match status" value="1"/>
</dbReference>
<dbReference type="Pfam" id="PF04760">
    <property type="entry name" value="IF2_N"/>
    <property type="match status" value="1"/>
</dbReference>
<gene>
    <name evidence="8 12" type="primary">infB</name>
</gene>
<dbReference type="InterPro" id="IPR006847">
    <property type="entry name" value="IF2_N"/>
</dbReference>
<dbReference type="PROSITE" id="PS01176">
    <property type="entry name" value="IF2"/>
    <property type="match status" value="1"/>
</dbReference>
<comment type="caution">
    <text evidence="8">Lacks conserved residue(s) required for the propagation of feature annotation.</text>
</comment>
<feature type="binding site" evidence="8">
    <location>
        <begin position="329"/>
        <end position="333"/>
    </location>
    <ligand>
        <name>GTP</name>
        <dbReference type="ChEBI" id="CHEBI:37565"/>
    </ligand>
</feature>
<feature type="coiled-coil region" evidence="9">
    <location>
        <begin position="378"/>
        <end position="405"/>
    </location>
</feature>
<dbReference type="InterPro" id="IPR036925">
    <property type="entry name" value="TIF_IF2_dom3_sf"/>
</dbReference>
<dbReference type="SUPFAM" id="SSF50447">
    <property type="entry name" value="Translation proteins"/>
    <property type="match status" value="2"/>
</dbReference>
<dbReference type="CDD" id="cd03692">
    <property type="entry name" value="mtIF2_IVc"/>
    <property type="match status" value="1"/>
</dbReference>
<dbReference type="PANTHER" id="PTHR43381">
    <property type="entry name" value="TRANSLATION INITIATION FACTOR IF-2-RELATED"/>
    <property type="match status" value="1"/>
</dbReference>
<dbReference type="CDD" id="cd01887">
    <property type="entry name" value="IF2_eIF5B"/>
    <property type="match status" value="1"/>
</dbReference>
<dbReference type="Pfam" id="PF22042">
    <property type="entry name" value="EF-G_D2"/>
    <property type="match status" value="1"/>
</dbReference>
<keyword evidence="4 8" id="KW-0648">Protein biosynthesis</keyword>
<keyword evidence="5 8" id="KW-0342">GTP-binding</keyword>
<reference evidence="12" key="1">
    <citation type="submission" date="2017-03" db="EMBL/GenBank/DDBJ databases">
        <title>The new red algal subphylum Proteorhodophytina comprises the largest and most divergent plastid genomes known.</title>
        <authorList>
            <person name="Munoz-Gomez S.A."/>
            <person name="Mejia-Franco F.G."/>
            <person name="Durnin K."/>
            <person name="Morgan C."/>
            <person name="Grisdale C.J."/>
            <person name="Archibald J.M."/>
            <person name="Slamovits C.H."/>
        </authorList>
    </citation>
    <scope>NUCLEOTIDE SEQUENCE</scope>
    <source>
        <strain evidence="12">UTEX LB2060</strain>
    </source>
</reference>
<dbReference type="FunFam" id="3.40.50.10050:FF:000001">
    <property type="entry name" value="Translation initiation factor IF-2"/>
    <property type="match status" value="1"/>
</dbReference>
<keyword evidence="12" id="KW-0934">Plastid</keyword>
<dbReference type="InterPro" id="IPR015760">
    <property type="entry name" value="TIF_IF2"/>
</dbReference>
<feature type="binding site" evidence="8">
    <location>
        <begin position="383"/>
        <end position="386"/>
    </location>
    <ligand>
        <name>GTP</name>
        <dbReference type="ChEBI" id="CHEBI:37565"/>
    </ligand>
</feature>
<organism evidence="12">
    <name type="scientific">Flintiella sanguinaria</name>
    <dbReference type="NCBI Taxonomy" id="101926"/>
    <lineage>
        <taxon>Eukaryota</taxon>
        <taxon>Rhodophyta</taxon>
        <taxon>Bangiophyceae</taxon>
        <taxon>Porphyridiales</taxon>
        <taxon>Porphyridiaceae</taxon>
        <taxon>Flintiella</taxon>
    </lineage>
</organism>
<dbReference type="CDD" id="cd03702">
    <property type="entry name" value="IF2_mtIF2_II"/>
    <property type="match status" value="1"/>
</dbReference>
<dbReference type="NCBIfam" id="TIGR00231">
    <property type="entry name" value="small_GTP"/>
    <property type="match status" value="1"/>
</dbReference>
<dbReference type="Gene3D" id="3.40.50.300">
    <property type="entry name" value="P-loop containing nucleotide triphosphate hydrolases"/>
    <property type="match status" value="1"/>
</dbReference>
<dbReference type="InterPro" id="IPR044145">
    <property type="entry name" value="IF2_II"/>
</dbReference>
<evidence type="ECO:0000259" key="11">
    <source>
        <dbReference type="PROSITE" id="PS51722"/>
    </source>
</evidence>
<feature type="domain" description="Tr-type G" evidence="11">
    <location>
        <begin position="270"/>
        <end position="442"/>
    </location>
</feature>
<dbReference type="InterPro" id="IPR009000">
    <property type="entry name" value="Transl_B-barrel_sf"/>
</dbReference>
<dbReference type="GO" id="GO:0003924">
    <property type="term" value="F:GTPase activity"/>
    <property type="evidence" value="ECO:0007669"/>
    <property type="project" value="UniProtKB-UniRule"/>
</dbReference>
<evidence type="ECO:0000256" key="1">
    <source>
        <dbReference type="ARBA" id="ARBA00007733"/>
    </source>
</evidence>
<dbReference type="Gene3D" id="2.40.30.10">
    <property type="entry name" value="Translation factors"/>
    <property type="match status" value="2"/>
</dbReference>
<geneLocation type="chloroplast" evidence="12"/>
<comment type="function">
    <text evidence="6 8">One of the essential components for the initiation of protein synthesis. Protects formylmethionyl-tRNA from spontaneous hydrolysis and promotes its binding to the 30S ribosomal subunits. Also involved in the hydrolysis of GTP during the formation of the 70S ribosomal complex.</text>
</comment>
<dbReference type="InterPro" id="IPR023115">
    <property type="entry name" value="TIF_IF2_dom3"/>
</dbReference>
<feature type="region of interest" description="Disordered" evidence="10">
    <location>
        <begin position="72"/>
        <end position="92"/>
    </location>
</feature>
<evidence type="ECO:0000256" key="2">
    <source>
        <dbReference type="ARBA" id="ARBA00022540"/>
    </source>
</evidence>
<dbReference type="Pfam" id="PF11987">
    <property type="entry name" value="IF-2"/>
    <property type="match status" value="1"/>
</dbReference>
<dbReference type="FunFam" id="2.40.30.10:FF:000008">
    <property type="entry name" value="Translation initiation factor IF-2"/>
    <property type="match status" value="1"/>
</dbReference>
<evidence type="ECO:0000313" key="12">
    <source>
        <dbReference type="EMBL" id="ARO91182.1"/>
    </source>
</evidence>
<dbReference type="EMBL" id="KY709211">
    <property type="protein sequence ID" value="ARO91182.1"/>
    <property type="molecule type" value="Genomic_DNA"/>
</dbReference>
<dbReference type="Pfam" id="PF00009">
    <property type="entry name" value="GTP_EFTU"/>
    <property type="match status" value="1"/>
</dbReference>
<dbReference type="GO" id="GO:0005525">
    <property type="term" value="F:GTP binding"/>
    <property type="evidence" value="ECO:0007669"/>
    <property type="project" value="UniProtKB-KW"/>
</dbReference>
<dbReference type="InterPro" id="IPR005225">
    <property type="entry name" value="Small_GTP-bd"/>
</dbReference>
<comment type="subcellular location">
    <subcellularLocation>
        <location evidence="8">Plastid</location>
        <location evidence="8">Chloroplast</location>
    </subcellularLocation>
</comment>
<evidence type="ECO:0000256" key="10">
    <source>
        <dbReference type="SAM" id="MobiDB-lite"/>
    </source>
</evidence>
<keyword evidence="12" id="KW-0150">Chloroplast</keyword>
<accession>A0A1X9PUK4</accession>
<keyword evidence="3 8" id="KW-0547">Nucleotide-binding</keyword>
<dbReference type="InterPro" id="IPR027417">
    <property type="entry name" value="P-loop_NTPase"/>
</dbReference>
<evidence type="ECO:0000256" key="9">
    <source>
        <dbReference type="SAM" id="Coils"/>
    </source>
</evidence>
<dbReference type="InterPro" id="IPR000178">
    <property type="entry name" value="TF_IF2_bacterial-like"/>
</dbReference>
<dbReference type="SUPFAM" id="SSF52156">
    <property type="entry name" value="Initiation factor IF2/eIF5b, domain 3"/>
    <property type="match status" value="1"/>
</dbReference>
<protein>
    <recommendedName>
        <fullName evidence="7 8">Translation initiation factor IF-2, chloroplastic</fullName>
    </recommendedName>
</protein>
<proteinExistence type="inferred from homology"/>
<evidence type="ECO:0000256" key="3">
    <source>
        <dbReference type="ARBA" id="ARBA00022741"/>
    </source>
</evidence>
<name>A0A1X9PUK4_9RHOD</name>
<dbReference type="GO" id="GO:0005829">
    <property type="term" value="C:cytosol"/>
    <property type="evidence" value="ECO:0007669"/>
    <property type="project" value="TreeGrafter"/>
</dbReference>
<dbReference type="GO" id="GO:0009507">
    <property type="term" value="C:chloroplast"/>
    <property type="evidence" value="ECO:0007669"/>
    <property type="project" value="UniProtKB-SubCell"/>
</dbReference>
<dbReference type="NCBIfam" id="TIGR00487">
    <property type="entry name" value="IF-2"/>
    <property type="match status" value="1"/>
</dbReference>
<evidence type="ECO:0000256" key="5">
    <source>
        <dbReference type="ARBA" id="ARBA00023134"/>
    </source>
</evidence>
<evidence type="ECO:0000256" key="7">
    <source>
        <dbReference type="ARBA" id="ARBA00044105"/>
    </source>
</evidence>
<dbReference type="InterPro" id="IPR000795">
    <property type="entry name" value="T_Tr_GTP-bd_dom"/>
</dbReference>
<feature type="compositionally biased region" description="Polar residues" evidence="10">
    <location>
        <begin position="72"/>
        <end position="84"/>
    </location>
</feature>
<feature type="binding site" evidence="8">
    <location>
        <begin position="279"/>
        <end position="286"/>
    </location>
    <ligand>
        <name>GTP</name>
        <dbReference type="ChEBI" id="CHEBI:37565"/>
    </ligand>
</feature>
<dbReference type="HAMAP" id="MF_00100_B">
    <property type="entry name" value="IF_2_B"/>
    <property type="match status" value="1"/>
</dbReference>
<dbReference type="SUPFAM" id="SSF52540">
    <property type="entry name" value="P-loop containing nucleoside triphosphate hydrolases"/>
    <property type="match status" value="1"/>
</dbReference>
<dbReference type="Gene3D" id="3.40.50.10050">
    <property type="entry name" value="Translation initiation factor IF- 2, domain 3"/>
    <property type="match status" value="1"/>
</dbReference>
<dbReference type="GO" id="GO:0003743">
    <property type="term" value="F:translation initiation factor activity"/>
    <property type="evidence" value="ECO:0007669"/>
    <property type="project" value="UniProtKB-UniRule"/>
</dbReference>
<dbReference type="PRINTS" id="PR00315">
    <property type="entry name" value="ELONGATNFCT"/>
</dbReference>
<keyword evidence="9" id="KW-0175">Coiled coil</keyword>
<keyword evidence="2 8" id="KW-0396">Initiation factor</keyword>
<comment type="similarity">
    <text evidence="1 8">Belongs to the TRAFAC class translation factor GTPase superfamily. Classic translation factor GTPase family. IF-2 subfamily.</text>
</comment>
<sequence>MLLKKIKWEDKKSYSNRQNKKEILIRYLNISDYNTEGIIDLNNPKIFTFYNNNSVIEKPETQEVNSITENNVESEKNLSNSSVKYKQKTKENNRLEDLLENKKNKIKNKKKNRDEIDFDEEENNLIDSDSLMIKNIGLSLMRPPKPETKNLLTRQLNKHNNQLKKGNLQTNKKENILEKSNSSRQLVKLTGPIKILDFSEMLNISEREIIKLLFMKGIIATINQIIDLETAKTIADNLGIEIDIKSCDDIKEQNIQYEKIEIKDSDALEIRPPVVTIMGHVDHGKTTLLDTIRKTKIVENEAGGITQVIGAYEVQVNIRQKQEKIVFLDTPGHEAFRGMRLRGANLTDIAILIIAADDGIQPQTVEAIEHIKRVQSPYIVAINKIDRFEANVEKIKEQLTQYDILADSLGGDVQIIGISAIQGTNIDKLLETILILADLANLRANPLAKATGTVIETHLDKTKGPTATLLVQNGTLNLGDLVVSGISSGKVRALENSNGEKVNFAYPTSIVKMWGLSEMARSGDIFEVVNKEKEARILIEKNKGQKQLEHNLSNSRIIFNNSLNNNEKLEIKQINLIVKTDTPGSLEAILNCLSQIPQRKIQIKVVSTGSGEIKETDIDLANTTNSRIIGFNINLSSNAKILANRNKTSIKIFNIIYDVIAAVEEEMKNLLDVEYIEEELGKAKVKTTFPLTKGIVAGCYIETGKLEKSCLIKVLRQNEIIFEGKLDSLKRVKEDINEIDKGNECGVVINDFSSWNKEDEIIAYKLTAKSPSLL</sequence>
<evidence type="ECO:0000256" key="4">
    <source>
        <dbReference type="ARBA" id="ARBA00022917"/>
    </source>
</evidence>
<dbReference type="AlphaFoldDB" id="A0A1X9PUK4"/>
<dbReference type="PROSITE" id="PS51722">
    <property type="entry name" value="G_TR_2"/>
    <property type="match status" value="1"/>
</dbReference>
<evidence type="ECO:0000256" key="6">
    <source>
        <dbReference type="ARBA" id="ARBA00025162"/>
    </source>
</evidence>